<dbReference type="PROSITE" id="PS00109">
    <property type="entry name" value="PROTEIN_KINASE_TYR"/>
    <property type="match status" value="1"/>
</dbReference>
<keyword evidence="4" id="KW-1185">Reference proteome</keyword>
<gene>
    <name evidence="3" type="ORF">DFH07DRAFT_811963</name>
</gene>
<evidence type="ECO:0000313" key="3">
    <source>
        <dbReference type="EMBL" id="KAJ7764104.1"/>
    </source>
</evidence>
<dbReference type="InterPro" id="IPR011009">
    <property type="entry name" value="Kinase-like_dom_sf"/>
</dbReference>
<feature type="region of interest" description="Disordered" evidence="1">
    <location>
        <begin position="57"/>
        <end position="77"/>
    </location>
</feature>
<dbReference type="GO" id="GO:0005634">
    <property type="term" value="C:nucleus"/>
    <property type="evidence" value="ECO:0007669"/>
    <property type="project" value="TreeGrafter"/>
</dbReference>
<dbReference type="GO" id="GO:0005524">
    <property type="term" value="F:ATP binding"/>
    <property type="evidence" value="ECO:0007669"/>
    <property type="project" value="InterPro"/>
</dbReference>
<dbReference type="InterPro" id="IPR008266">
    <property type="entry name" value="Tyr_kinase_AS"/>
</dbReference>
<dbReference type="Pfam" id="PF00069">
    <property type="entry name" value="Pkinase"/>
    <property type="match status" value="1"/>
</dbReference>
<protein>
    <recommendedName>
        <fullName evidence="2">Protein kinase domain-containing protein</fullName>
    </recommendedName>
</protein>
<dbReference type="PANTHER" id="PTHR44167:SF30">
    <property type="entry name" value="PHOSPHORYLASE KINASE"/>
    <property type="match status" value="1"/>
</dbReference>
<evidence type="ECO:0000259" key="2">
    <source>
        <dbReference type="PROSITE" id="PS50011"/>
    </source>
</evidence>
<accession>A0AAD7JG18</accession>
<dbReference type="PANTHER" id="PTHR44167">
    <property type="entry name" value="OVARIAN-SPECIFIC SERINE/THREONINE-PROTEIN KINASE LOK-RELATED"/>
    <property type="match status" value="1"/>
</dbReference>
<dbReference type="Proteomes" id="UP001215280">
    <property type="component" value="Unassembled WGS sequence"/>
</dbReference>
<dbReference type="EMBL" id="JARJLG010000038">
    <property type="protein sequence ID" value="KAJ7764104.1"/>
    <property type="molecule type" value="Genomic_DNA"/>
</dbReference>
<dbReference type="SMART" id="SM00220">
    <property type="entry name" value="S_TKc"/>
    <property type="match status" value="1"/>
</dbReference>
<comment type="caution">
    <text evidence="3">The sequence shown here is derived from an EMBL/GenBank/DDBJ whole genome shotgun (WGS) entry which is preliminary data.</text>
</comment>
<organism evidence="3 4">
    <name type="scientific">Mycena maculata</name>
    <dbReference type="NCBI Taxonomy" id="230809"/>
    <lineage>
        <taxon>Eukaryota</taxon>
        <taxon>Fungi</taxon>
        <taxon>Dikarya</taxon>
        <taxon>Basidiomycota</taxon>
        <taxon>Agaricomycotina</taxon>
        <taxon>Agaricomycetes</taxon>
        <taxon>Agaricomycetidae</taxon>
        <taxon>Agaricales</taxon>
        <taxon>Marasmiineae</taxon>
        <taxon>Mycenaceae</taxon>
        <taxon>Mycena</taxon>
    </lineage>
</organism>
<proteinExistence type="predicted"/>
<dbReference type="GO" id="GO:0004674">
    <property type="term" value="F:protein serine/threonine kinase activity"/>
    <property type="evidence" value="ECO:0007669"/>
    <property type="project" value="TreeGrafter"/>
</dbReference>
<dbReference type="PROSITE" id="PS50011">
    <property type="entry name" value="PROTEIN_KINASE_DOM"/>
    <property type="match status" value="1"/>
</dbReference>
<dbReference type="Gene3D" id="1.10.510.10">
    <property type="entry name" value="Transferase(Phosphotransferase) domain 1"/>
    <property type="match status" value="1"/>
</dbReference>
<evidence type="ECO:0000256" key="1">
    <source>
        <dbReference type="SAM" id="MobiDB-lite"/>
    </source>
</evidence>
<feature type="domain" description="Protein kinase" evidence="2">
    <location>
        <begin position="358"/>
        <end position="522"/>
    </location>
</feature>
<dbReference type="SUPFAM" id="SSF56112">
    <property type="entry name" value="Protein kinase-like (PK-like)"/>
    <property type="match status" value="1"/>
</dbReference>
<name>A0AAD7JG18_9AGAR</name>
<dbReference type="AlphaFoldDB" id="A0AAD7JG18"/>
<dbReference type="GO" id="GO:0044773">
    <property type="term" value="P:mitotic DNA damage checkpoint signaling"/>
    <property type="evidence" value="ECO:0007669"/>
    <property type="project" value="TreeGrafter"/>
</dbReference>
<evidence type="ECO:0000313" key="4">
    <source>
        <dbReference type="Proteomes" id="UP001215280"/>
    </source>
</evidence>
<reference evidence="3" key="1">
    <citation type="submission" date="2023-03" db="EMBL/GenBank/DDBJ databases">
        <title>Massive genome expansion in bonnet fungi (Mycena s.s.) driven by repeated elements and novel gene families across ecological guilds.</title>
        <authorList>
            <consortium name="Lawrence Berkeley National Laboratory"/>
            <person name="Harder C.B."/>
            <person name="Miyauchi S."/>
            <person name="Viragh M."/>
            <person name="Kuo A."/>
            <person name="Thoen E."/>
            <person name="Andreopoulos B."/>
            <person name="Lu D."/>
            <person name="Skrede I."/>
            <person name="Drula E."/>
            <person name="Henrissat B."/>
            <person name="Morin E."/>
            <person name="Kohler A."/>
            <person name="Barry K."/>
            <person name="LaButti K."/>
            <person name="Morin E."/>
            <person name="Salamov A."/>
            <person name="Lipzen A."/>
            <person name="Mereny Z."/>
            <person name="Hegedus B."/>
            <person name="Baldrian P."/>
            <person name="Stursova M."/>
            <person name="Weitz H."/>
            <person name="Taylor A."/>
            <person name="Grigoriev I.V."/>
            <person name="Nagy L.G."/>
            <person name="Martin F."/>
            <person name="Kauserud H."/>
        </authorList>
    </citation>
    <scope>NUCLEOTIDE SEQUENCE</scope>
    <source>
        <strain evidence="3">CBHHK188m</strain>
    </source>
</reference>
<dbReference type="InterPro" id="IPR000719">
    <property type="entry name" value="Prot_kinase_dom"/>
</dbReference>
<feature type="compositionally biased region" description="Basic and acidic residues" evidence="1">
    <location>
        <begin position="65"/>
        <end position="74"/>
    </location>
</feature>
<sequence length="522" mass="57802">MAAATNNRKLAEFDALTDEEYLTKATEAHDAAHNWVYGPEPHTCEEALELLKTVPPVRLGGKSTKTKETSKSEPDIPPSKKVIWDADWMDKLVDTTDFSATVPSIKRKLEFAFLLQGRLSPGETESVERITDDFHKQYIIHPACVIAGFVTGRPMAVTYTAASGGVQSDLHVQAKGDSSIKLVTIENKRGIVWEEHERAFLELLDNEKLPVTSPAVRPPDPVRICIQINAQMITHNVVHSKLFSPVGVMYIWRDPRERHLFFSRVYHDLDDDVRRTACLLVAAFNHQNDLNASLPPVVPSPSFFPGASFISSWIRQQALKFFLVVTTVCGTPTVAVGPEGRPVLFHGIDHGTFLMPPRVFTRFIGSGAIGNVWRSSDGSHVIKIFRDKDAAHHEAGILQSCLEDPELVVPTFRGLYADGQEHFGIITPYAGTALGSIYEADESKQRQLVKILHALHRNGIHHHDIRPDNVLVNEEGKVTLIDFDRARRINGPCQNCSDLALISALEGDTSDSSGSSISPYSV</sequence>